<dbReference type="Pfam" id="PF13367">
    <property type="entry name" value="PrsW-protease"/>
    <property type="match status" value="1"/>
</dbReference>
<feature type="region of interest" description="Disordered" evidence="1">
    <location>
        <begin position="366"/>
        <end position="387"/>
    </location>
</feature>
<feature type="transmembrane region" description="Helical" evidence="2">
    <location>
        <begin position="210"/>
        <end position="230"/>
    </location>
</feature>
<dbReference type="InterPro" id="IPR026898">
    <property type="entry name" value="PrsW"/>
</dbReference>
<evidence type="ECO:0000313" key="3">
    <source>
        <dbReference type="EMBL" id="OIV38138.1"/>
    </source>
</evidence>
<feature type="transmembrane region" description="Helical" evidence="2">
    <location>
        <begin position="178"/>
        <end position="203"/>
    </location>
</feature>
<comment type="caution">
    <text evidence="3">The sequence shown here is derived from an EMBL/GenBank/DDBJ whole genome shotgun (WGS) entry which is preliminary data.</text>
</comment>
<dbReference type="Proteomes" id="UP000243342">
    <property type="component" value="Unassembled WGS sequence"/>
</dbReference>
<evidence type="ECO:0000256" key="2">
    <source>
        <dbReference type="SAM" id="Phobius"/>
    </source>
</evidence>
<protein>
    <recommendedName>
        <fullName evidence="5">PrsW family intramembrane metalloprotease</fullName>
    </recommendedName>
</protein>
<reference evidence="3 4" key="1">
    <citation type="submission" date="2016-10" db="EMBL/GenBank/DDBJ databases">
        <title>Genome sequence of Streptomyces gilvigriseus MUSC 26.</title>
        <authorList>
            <person name="Lee L.-H."/>
            <person name="Ser H.-L."/>
        </authorList>
    </citation>
    <scope>NUCLEOTIDE SEQUENCE [LARGE SCALE GENOMIC DNA]</scope>
    <source>
        <strain evidence="3 4">MUSC 26</strain>
    </source>
</reference>
<keyword evidence="2" id="KW-0472">Membrane</keyword>
<evidence type="ECO:0008006" key="5">
    <source>
        <dbReference type="Google" id="ProtNLM"/>
    </source>
</evidence>
<feature type="transmembrane region" description="Helical" evidence="2">
    <location>
        <begin position="102"/>
        <end position="123"/>
    </location>
</feature>
<dbReference type="AlphaFoldDB" id="A0A1J7CEM7"/>
<sequence length="387" mass="40950">MLGVVLALAGCAVTILALIERQTGGTGFTVGLLLAVLPVPLVVGGFLWLDRTEPQPRRRLAFCFAWGAFAATLMALLANSWTTSLLEQRNGARGEMVGSSTLVPLVEETAKGLVVLGLFLLTGRRGGARRVVGPVGGLVLAGVTAAGFAFTENVLYLGRAYASGAHLMDAVQLTFGTLFVRAVLSPFAHPLFTCMTGLGLGLGTVARRRVWQVLAPLLGWTGAMALHGLWNAAAGGGMDGFLRMYSGLMVPIFLGMLTVVLLSRRRELRLVVRHLAPYAGAGWMAGHEPAVLGSAVGRRAAMRAARRGWGEAGAVAVREYTRTAVELARLRATGAQGARFFEREQELLHRLWMRRAVVGPVLAAVPPPAESDRGCGPRRPAAAGGTR</sequence>
<feature type="transmembrane region" description="Helical" evidence="2">
    <location>
        <begin position="61"/>
        <end position="82"/>
    </location>
</feature>
<dbReference type="GO" id="GO:0008233">
    <property type="term" value="F:peptidase activity"/>
    <property type="evidence" value="ECO:0007669"/>
    <property type="project" value="InterPro"/>
</dbReference>
<feature type="transmembrane region" description="Helical" evidence="2">
    <location>
        <begin position="135"/>
        <end position="158"/>
    </location>
</feature>
<keyword evidence="4" id="KW-1185">Reference proteome</keyword>
<feature type="compositionally biased region" description="Low complexity" evidence="1">
    <location>
        <begin position="377"/>
        <end position="387"/>
    </location>
</feature>
<evidence type="ECO:0000256" key="1">
    <source>
        <dbReference type="SAM" id="MobiDB-lite"/>
    </source>
</evidence>
<keyword evidence="2" id="KW-1133">Transmembrane helix</keyword>
<proteinExistence type="predicted"/>
<gene>
    <name evidence="3" type="ORF">BIV57_07435</name>
</gene>
<feature type="transmembrane region" description="Helical" evidence="2">
    <location>
        <begin position="242"/>
        <end position="263"/>
    </location>
</feature>
<dbReference type="STRING" id="1428644.BIV57_07435"/>
<keyword evidence="2" id="KW-0812">Transmembrane</keyword>
<feature type="transmembrane region" description="Helical" evidence="2">
    <location>
        <begin position="27"/>
        <end position="49"/>
    </location>
</feature>
<name>A0A1J7CEM7_9ACTN</name>
<organism evidence="3 4">
    <name type="scientific">Mangrovactinospora gilvigrisea</name>
    <dbReference type="NCBI Taxonomy" id="1428644"/>
    <lineage>
        <taxon>Bacteria</taxon>
        <taxon>Bacillati</taxon>
        <taxon>Actinomycetota</taxon>
        <taxon>Actinomycetes</taxon>
        <taxon>Kitasatosporales</taxon>
        <taxon>Streptomycetaceae</taxon>
        <taxon>Mangrovactinospora</taxon>
    </lineage>
</organism>
<dbReference type="PANTHER" id="PTHR36844">
    <property type="entry name" value="PROTEASE PRSW"/>
    <property type="match status" value="1"/>
</dbReference>
<evidence type="ECO:0000313" key="4">
    <source>
        <dbReference type="Proteomes" id="UP000243342"/>
    </source>
</evidence>
<dbReference type="EMBL" id="MLCF01000029">
    <property type="protein sequence ID" value="OIV38138.1"/>
    <property type="molecule type" value="Genomic_DNA"/>
</dbReference>
<accession>A0A1J7CEM7</accession>
<dbReference type="PANTHER" id="PTHR36844:SF1">
    <property type="entry name" value="PROTEASE PRSW"/>
    <property type="match status" value="1"/>
</dbReference>